<organism evidence="12 13">
    <name type="scientific">Roseovarius aquimarinus</name>
    <dbReference type="NCBI Taxonomy" id="1229156"/>
    <lineage>
        <taxon>Bacteria</taxon>
        <taxon>Pseudomonadati</taxon>
        <taxon>Pseudomonadota</taxon>
        <taxon>Alphaproteobacteria</taxon>
        <taxon>Rhodobacterales</taxon>
        <taxon>Roseobacteraceae</taxon>
        <taxon>Roseovarius</taxon>
    </lineage>
</organism>
<evidence type="ECO:0000256" key="9">
    <source>
        <dbReference type="NCBIfam" id="TIGR02375"/>
    </source>
</evidence>
<keyword evidence="8" id="KW-0186">Copper</keyword>
<evidence type="ECO:0000313" key="12">
    <source>
        <dbReference type="EMBL" id="MFH0255443.1"/>
    </source>
</evidence>
<evidence type="ECO:0000256" key="5">
    <source>
        <dbReference type="ARBA" id="ARBA00022723"/>
    </source>
</evidence>
<proteinExistence type="predicted"/>
<dbReference type="SUPFAM" id="SSF49503">
    <property type="entry name" value="Cupredoxins"/>
    <property type="match status" value="1"/>
</dbReference>
<feature type="transmembrane region" description="Helical" evidence="10">
    <location>
        <begin position="41"/>
        <end position="61"/>
    </location>
</feature>
<keyword evidence="7" id="KW-0249">Electron transport</keyword>
<evidence type="ECO:0000313" key="13">
    <source>
        <dbReference type="Proteomes" id="UP001607157"/>
    </source>
</evidence>
<dbReference type="InterPro" id="IPR012745">
    <property type="entry name" value="Pseudoazurin"/>
</dbReference>
<dbReference type="InterPro" id="IPR028871">
    <property type="entry name" value="BlueCu_1_BS"/>
</dbReference>
<evidence type="ECO:0000259" key="11">
    <source>
        <dbReference type="Pfam" id="PF00127"/>
    </source>
</evidence>
<keyword evidence="6" id="KW-0574">Periplasm</keyword>
<dbReference type="InterPro" id="IPR000923">
    <property type="entry name" value="BlueCu_1"/>
</dbReference>
<keyword evidence="10" id="KW-1133">Transmembrane helix</keyword>
<reference evidence="12 13" key="1">
    <citation type="submission" date="2024-10" db="EMBL/GenBank/DDBJ databases">
        <authorList>
            <person name="Yang X.-N."/>
        </authorList>
    </citation>
    <scope>NUCLEOTIDE SEQUENCE [LARGE SCALE GENOMIC DNA]</scope>
    <source>
        <strain evidence="12 13">CAU 1059</strain>
    </source>
</reference>
<evidence type="ECO:0000256" key="10">
    <source>
        <dbReference type="SAM" id="Phobius"/>
    </source>
</evidence>
<dbReference type="Proteomes" id="UP001607157">
    <property type="component" value="Unassembled WGS sequence"/>
</dbReference>
<feature type="domain" description="Blue (type 1) copper" evidence="11">
    <location>
        <begin position="67"/>
        <end position="154"/>
    </location>
</feature>
<evidence type="ECO:0000256" key="3">
    <source>
        <dbReference type="ARBA" id="ARBA00016984"/>
    </source>
</evidence>
<comment type="caution">
    <text evidence="12">The sequence shown here is derived from an EMBL/GenBank/DDBJ whole genome shotgun (WGS) entry which is preliminary data.</text>
</comment>
<dbReference type="Gene3D" id="2.60.40.420">
    <property type="entry name" value="Cupredoxins - blue copper proteins"/>
    <property type="match status" value="1"/>
</dbReference>
<dbReference type="InterPro" id="IPR002386">
    <property type="entry name" value="Amicyanin/Pseudoazurin"/>
</dbReference>
<dbReference type="PROSITE" id="PS00196">
    <property type="entry name" value="COPPER_BLUE"/>
    <property type="match status" value="1"/>
</dbReference>
<keyword evidence="13" id="KW-1185">Reference proteome</keyword>
<keyword evidence="10" id="KW-0812">Transmembrane</keyword>
<dbReference type="PRINTS" id="PR00156">
    <property type="entry name" value="COPPERBLUE"/>
</dbReference>
<evidence type="ECO:0000256" key="1">
    <source>
        <dbReference type="ARBA" id="ARBA00001935"/>
    </source>
</evidence>
<keyword evidence="5" id="KW-0479">Metal-binding</keyword>
<dbReference type="CDD" id="cd04218">
    <property type="entry name" value="Pseudoazurin"/>
    <property type="match status" value="1"/>
</dbReference>
<protein>
    <recommendedName>
        <fullName evidence="3 9">Pseudoazurin</fullName>
    </recommendedName>
</protein>
<dbReference type="NCBIfam" id="TIGR02375">
    <property type="entry name" value="pseudoazurin"/>
    <property type="match status" value="1"/>
</dbReference>
<dbReference type="InterPro" id="IPR008972">
    <property type="entry name" value="Cupredoxin"/>
</dbReference>
<sequence length="183" mass="19792">MKDLRITQRHVAKLCAGTKSTPANPIRSGVRRHRDQKGKDMIRTFLTSAALVALIGGPALAETFEVQMLNKGSDGERMVFEPAFVQAAPGDTIRFVAADKGHNAEVNKDMLPEGAEPFAGRINEEIEVTLDVEGVYGVICKPHYAMGMVMTIAVGDVDAPADFLEGRVPGKAKERFEAQLGNL</sequence>
<evidence type="ECO:0000256" key="6">
    <source>
        <dbReference type="ARBA" id="ARBA00022764"/>
    </source>
</evidence>
<dbReference type="PRINTS" id="PR00155">
    <property type="entry name" value="AMICYANIN"/>
</dbReference>
<evidence type="ECO:0000256" key="8">
    <source>
        <dbReference type="ARBA" id="ARBA00023008"/>
    </source>
</evidence>
<comment type="cofactor">
    <cofactor evidence="1">
        <name>Cu cation</name>
        <dbReference type="ChEBI" id="CHEBI:23378"/>
    </cofactor>
</comment>
<gene>
    <name evidence="12" type="ORF">ACGRVM_16170</name>
</gene>
<evidence type="ECO:0000256" key="4">
    <source>
        <dbReference type="ARBA" id="ARBA00022448"/>
    </source>
</evidence>
<dbReference type="Pfam" id="PF00127">
    <property type="entry name" value="Copper-bind"/>
    <property type="match status" value="1"/>
</dbReference>
<evidence type="ECO:0000256" key="2">
    <source>
        <dbReference type="ARBA" id="ARBA00004418"/>
    </source>
</evidence>
<dbReference type="InterPro" id="IPR001235">
    <property type="entry name" value="Copper_blue_Plastocyanin"/>
</dbReference>
<accession>A0ABW7IB58</accession>
<evidence type="ECO:0000256" key="7">
    <source>
        <dbReference type="ARBA" id="ARBA00022982"/>
    </source>
</evidence>
<dbReference type="RefSeq" id="WP_377173276.1">
    <property type="nucleotide sequence ID" value="NZ_JBHTJC010000008.1"/>
</dbReference>
<dbReference type="EMBL" id="JBIHMM010000008">
    <property type="protein sequence ID" value="MFH0255443.1"/>
    <property type="molecule type" value="Genomic_DNA"/>
</dbReference>
<keyword evidence="10" id="KW-0472">Membrane</keyword>
<name>A0ABW7IB58_9RHOB</name>
<keyword evidence="4" id="KW-0813">Transport</keyword>
<comment type="subcellular location">
    <subcellularLocation>
        <location evidence="2">Periplasm</location>
    </subcellularLocation>
</comment>